<evidence type="ECO:0008006" key="4">
    <source>
        <dbReference type="Google" id="ProtNLM"/>
    </source>
</evidence>
<dbReference type="RefSeq" id="XP_033568237.1">
    <property type="nucleotide sequence ID" value="XM_033721584.1"/>
</dbReference>
<gene>
    <name evidence="1 3" type="ORF">BDZ99DRAFT_469788</name>
</gene>
<sequence>MTTPKKSYHWIQKRIESLDPYVDYEEIYRLSASYGGNDFVNSLIYALVFPNFVVTEHGARAVWREDGGKVFAAATARVEETATSNDTWWYYGPSDPRTQKSVEKINKRHEYWAKQYPGDFSHNEDYVYTLAFSAIFMHRLRLRLGLSGVSEKVKIASYIFMSEMAKLFYSEGRVPLTDWPPSWDGLIKYCEDFENSPRPSYEQGHLIASAIYEHFAFRWFPPSMRWLGRAIPTSLSLPTTLAAHRITPPNPVLKAIIVFALGCLLWVMETLGPDPQSAYLPELEQLPKEQKAERAREFQQLDHAFAPYFAARPENLSIGCPFRSNMKLQTSKIVDMD</sequence>
<evidence type="ECO:0000313" key="2">
    <source>
        <dbReference type="Proteomes" id="UP000504636"/>
    </source>
</evidence>
<dbReference type="GeneID" id="54462477"/>
<accession>A0A6A6XYD3</accession>
<dbReference type="EMBL" id="MU003733">
    <property type="protein sequence ID" value="KAF2801273.1"/>
    <property type="molecule type" value="Genomic_DNA"/>
</dbReference>
<evidence type="ECO:0000313" key="1">
    <source>
        <dbReference type="EMBL" id="KAF2801273.1"/>
    </source>
</evidence>
<dbReference type="OrthoDB" id="2821871at2759"/>
<reference evidence="3" key="3">
    <citation type="submission" date="2025-04" db="UniProtKB">
        <authorList>
            <consortium name="RefSeq"/>
        </authorList>
    </citation>
    <scope>IDENTIFICATION</scope>
    <source>
        <strain evidence="3">CBS 304.34</strain>
    </source>
</reference>
<proteinExistence type="predicted"/>
<evidence type="ECO:0000313" key="3">
    <source>
        <dbReference type="RefSeq" id="XP_033568237.1"/>
    </source>
</evidence>
<dbReference type="AlphaFoldDB" id="A0A6A6XYD3"/>
<name>A0A6A6XYD3_9PEZI</name>
<protein>
    <recommendedName>
        <fullName evidence="4">ER-bound oxygenase mpaB/mpaB'/Rubber oxygenase catalytic domain-containing protein</fullName>
    </recommendedName>
</protein>
<organism evidence="1">
    <name type="scientific">Mytilinidion resinicola</name>
    <dbReference type="NCBI Taxonomy" id="574789"/>
    <lineage>
        <taxon>Eukaryota</taxon>
        <taxon>Fungi</taxon>
        <taxon>Dikarya</taxon>
        <taxon>Ascomycota</taxon>
        <taxon>Pezizomycotina</taxon>
        <taxon>Dothideomycetes</taxon>
        <taxon>Pleosporomycetidae</taxon>
        <taxon>Mytilinidiales</taxon>
        <taxon>Mytilinidiaceae</taxon>
        <taxon>Mytilinidion</taxon>
    </lineage>
</organism>
<reference evidence="1 3" key="1">
    <citation type="journal article" date="2020" name="Stud. Mycol.">
        <title>101 Dothideomycetes genomes: a test case for predicting lifestyles and emergence of pathogens.</title>
        <authorList>
            <person name="Haridas S."/>
            <person name="Albert R."/>
            <person name="Binder M."/>
            <person name="Bloem J."/>
            <person name="Labutti K."/>
            <person name="Salamov A."/>
            <person name="Andreopoulos B."/>
            <person name="Baker S."/>
            <person name="Barry K."/>
            <person name="Bills G."/>
            <person name="Bluhm B."/>
            <person name="Cannon C."/>
            <person name="Castanera R."/>
            <person name="Culley D."/>
            <person name="Daum C."/>
            <person name="Ezra D."/>
            <person name="Gonzalez J."/>
            <person name="Henrissat B."/>
            <person name="Kuo A."/>
            <person name="Liang C."/>
            <person name="Lipzen A."/>
            <person name="Lutzoni F."/>
            <person name="Magnuson J."/>
            <person name="Mondo S."/>
            <person name="Nolan M."/>
            <person name="Ohm R."/>
            <person name="Pangilinan J."/>
            <person name="Park H.-J."/>
            <person name="Ramirez L."/>
            <person name="Alfaro M."/>
            <person name="Sun H."/>
            <person name="Tritt A."/>
            <person name="Yoshinaga Y."/>
            <person name="Zwiers L.-H."/>
            <person name="Turgeon B."/>
            <person name="Goodwin S."/>
            <person name="Spatafora J."/>
            <person name="Crous P."/>
            <person name="Grigoriev I."/>
        </authorList>
    </citation>
    <scope>NUCLEOTIDE SEQUENCE</scope>
    <source>
        <strain evidence="1 3">CBS 304.34</strain>
    </source>
</reference>
<reference evidence="3" key="2">
    <citation type="submission" date="2020-04" db="EMBL/GenBank/DDBJ databases">
        <authorList>
            <consortium name="NCBI Genome Project"/>
        </authorList>
    </citation>
    <scope>NUCLEOTIDE SEQUENCE</scope>
    <source>
        <strain evidence="3">CBS 304.34</strain>
    </source>
</reference>
<keyword evidence="2" id="KW-1185">Reference proteome</keyword>
<dbReference type="Proteomes" id="UP000504636">
    <property type="component" value="Unplaced"/>
</dbReference>